<feature type="compositionally biased region" description="Polar residues" evidence="1">
    <location>
        <begin position="28"/>
        <end position="39"/>
    </location>
</feature>
<name>A0A8I2ZJ61_VERLO</name>
<evidence type="ECO:0000313" key="4">
    <source>
        <dbReference type="Proteomes" id="UP000689129"/>
    </source>
</evidence>
<evidence type="ECO:0000313" key="3">
    <source>
        <dbReference type="EMBL" id="KAG7131370.1"/>
    </source>
</evidence>
<comment type="caution">
    <text evidence="3">The sequence shown here is derived from an EMBL/GenBank/DDBJ whole genome shotgun (WGS) entry which is preliminary data.</text>
</comment>
<feature type="transmembrane region" description="Helical" evidence="2">
    <location>
        <begin position="135"/>
        <end position="156"/>
    </location>
</feature>
<sequence length="285" mass="30646">MRPFAQTQCSGEGAANDSTTARAVDHQPVSQLDSTHDSQQPTYLDTCHLESVNYPLRHTFSSPCRARLPAIMAGSKPSSPFGTFLIVGSVCFFLGILFASFPYDYPLLWTSAPVPEAYYAQLETHLRFIYAAPPLIGRLLTSIILVGFIGFFVKLFKASEANVLFDGASLVLYFIGVGVYLTNIVRGLRAVGEGIWDDPDWEVKANGNAGEGDGLVLGKEDSLKVLSASNTILALVLVGVLVLQVGQAYAERKEREEIEALDKKDKEAAAAGAAGKGGAANKKKQ</sequence>
<dbReference type="InterPro" id="IPR013248">
    <property type="entry name" value="Psh3/Shr3"/>
</dbReference>
<dbReference type="PANTHER" id="PTHR28228">
    <property type="entry name" value="SECRETORY COMPONENT PROTEIN SHR3"/>
    <property type="match status" value="1"/>
</dbReference>
<dbReference type="GO" id="GO:0005789">
    <property type="term" value="C:endoplasmic reticulum membrane"/>
    <property type="evidence" value="ECO:0007669"/>
    <property type="project" value="TreeGrafter"/>
</dbReference>
<feature type="transmembrane region" description="Helical" evidence="2">
    <location>
        <begin position="81"/>
        <end position="101"/>
    </location>
</feature>
<gene>
    <name evidence="3" type="ORF">HYQ45_010062</name>
</gene>
<dbReference type="OrthoDB" id="5229808at2759"/>
<dbReference type="PANTHER" id="PTHR28228:SF1">
    <property type="entry name" value="SECRETORY COMPONENT PROTEIN SHR3"/>
    <property type="match status" value="1"/>
</dbReference>
<keyword evidence="2" id="KW-0812">Transmembrane</keyword>
<feature type="region of interest" description="Disordered" evidence="1">
    <location>
        <begin position="1"/>
        <end position="39"/>
    </location>
</feature>
<feature type="transmembrane region" description="Helical" evidence="2">
    <location>
        <begin position="225"/>
        <end position="245"/>
    </location>
</feature>
<dbReference type="Proteomes" id="UP000689129">
    <property type="component" value="Unassembled WGS sequence"/>
</dbReference>
<evidence type="ECO:0000256" key="1">
    <source>
        <dbReference type="SAM" id="MobiDB-lite"/>
    </source>
</evidence>
<proteinExistence type="predicted"/>
<evidence type="ECO:0000256" key="2">
    <source>
        <dbReference type="SAM" id="Phobius"/>
    </source>
</evidence>
<dbReference type="GO" id="GO:0006888">
    <property type="term" value="P:endoplasmic reticulum to Golgi vesicle-mediated transport"/>
    <property type="evidence" value="ECO:0007669"/>
    <property type="project" value="TreeGrafter"/>
</dbReference>
<keyword evidence="2" id="KW-0472">Membrane</keyword>
<accession>A0A8I2ZJ61</accession>
<dbReference type="EMBL" id="JAEMWZ010000206">
    <property type="protein sequence ID" value="KAG7131370.1"/>
    <property type="molecule type" value="Genomic_DNA"/>
</dbReference>
<feature type="compositionally biased region" description="Polar residues" evidence="1">
    <location>
        <begin position="1"/>
        <end position="21"/>
    </location>
</feature>
<dbReference type="AlphaFoldDB" id="A0A8I2ZJ61"/>
<feature type="transmembrane region" description="Helical" evidence="2">
    <location>
        <begin position="163"/>
        <end position="181"/>
    </location>
</feature>
<keyword evidence="2" id="KW-1133">Transmembrane helix</keyword>
<dbReference type="SMART" id="SM00786">
    <property type="entry name" value="SHR3_chaperone"/>
    <property type="match status" value="1"/>
</dbReference>
<reference evidence="3" key="1">
    <citation type="journal article" date="2021" name="Mol. Plant Pathol.">
        <title>A 20-kb lineage-specific genomic region tames virulence in pathogenic amphidiploid Verticillium longisporum.</title>
        <authorList>
            <person name="Harting R."/>
            <person name="Starke J."/>
            <person name="Kusch H."/>
            <person name="Poggeler S."/>
            <person name="Maurus I."/>
            <person name="Schluter R."/>
            <person name="Landesfeind M."/>
            <person name="Bulla I."/>
            <person name="Nowrousian M."/>
            <person name="de Jonge R."/>
            <person name="Stahlhut G."/>
            <person name="Hoff K.J."/>
            <person name="Asshauer K.P."/>
            <person name="Thurmer A."/>
            <person name="Stanke M."/>
            <person name="Daniel R."/>
            <person name="Morgenstern B."/>
            <person name="Thomma B.P.H.J."/>
            <person name="Kronstad J.W."/>
            <person name="Braus-Stromeyer S.A."/>
            <person name="Braus G.H."/>
        </authorList>
    </citation>
    <scope>NUCLEOTIDE SEQUENCE</scope>
    <source>
        <strain evidence="3">Vl32</strain>
    </source>
</reference>
<protein>
    <submittedName>
        <fullName evidence="3">Secretory component protein SHR3 like</fullName>
    </submittedName>
</protein>
<dbReference type="GO" id="GO:0051082">
    <property type="term" value="F:unfolded protein binding"/>
    <property type="evidence" value="ECO:0007669"/>
    <property type="project" value="TreeGrafter"/>
</dbReference>
<organism evidence="3 4">
    <name type="scientific">Verticillium longisporum</name>
    <name type="common">Verticillium dahliae var. longisporum</name>
    <dbReference type="NCBI Taxonomy" id="100787"/>
    <lineage>
        <taxon>Eukaryota</taxon>
        <taxon>Fungi</taxon>
        <taxon>Dikarya</taxon>
        <taxon>Ascomycota</taxon>
        <taxon>Pezizomycotina</taxon>
        <taxon>Sordariomycetes</taxon>
        <taxon>Hypocreomycetidae</taxon>
        <taxon>Glomerellales</taxon>
        <taxon>Plectosphaerellaceae</taxon>
        <taxon>Verticillium</taxon>
    </lineage>
</organism>
<dbReference type="Pfam" id="PF08229">
    <property type="entry name" value="SHR3_chaperone"/>
    <property type="match status" value="1"/>
</dbReference>